<proteinExistence type="predicted"/>
<evidence type="ECO:0000313" key="2">
    <source>
        <dbReference type="Proteomes" id="UP000308197"/>
    </source>
</evidence>
<gene>
    <name evidence="1" type="ORF">K466DRAFT_667202</name>
</gene>
<sequence>MSLTSFLKAAFAIIYGYDVDTVTTTNQWKEGEPAPFAMDYAPFPSEDDLNGFQPYLSLSGHVPSRSLSIWRHRRFAAI</sequence>
<name>A0A5C3NV08_9APHY</name>
<keyword evidence="2" id="KW-1185">Reference proteome</keyword>
<accession>A0A5C3NV08</accession>
<organism evidence="1 2">
    <name type="scientific">Polyporus arcularius HHB13444</name>
    <dbReference type="NCBI Taxonomy" id="1314778"/>
    <lineage>
        <taxon>Eukaryota</taxon>
        <taxon>Fungi</taxon>
        <taxon>Dikarya</taxon>
        <taxon>Basidiomycota</taxon>
        <taxon>Agaricomycotina</taxon>
        <taxon>Agaricomycetes</taxon>
        <taxon>Polyporales</taxon>
        <taxon>Polyporaceae</taxon>
        <taxon>Polyporus</taxon>
    </lineage>
</organism>
<dbReference type="EMBL" id="ML211624">
    <property type="protein sequence ID" value="TFK81296.1"/>
    <property type="molecule type" value="Genomic_DNA"/>
</dbReference>
<protein>
    <submittedName>
        <fullName evidence="1">Uncharacterized protein</fullName>
    </submittedName>
</protein>
<dbReference type="AlphaFoldDB" id="A0A5C3NV08"/>
<evidence type="ECO:0000313" key="1">
    <source>
        <dbReference type="EMBL" id="TFK81296.1"/>
    </source>
</evidence>
<dbReference type="InParanoid" id="A0A5C3NV08"/>
<reference evidence="1 2" key="1">
    <citation type="journal article" date="2019" name="Nat. Ecol. Evol.">
        <title>Megaphylogeny resolves global patterns of mushroom evolution.</title>
        <authorList>
            <person name="Varga T."/>
            <person name="Krizsan K."/>
            <person name="Foldi C."/>
            <person name="Dima B."/>
            <person name="Sanchez-Garcia M."/>
            <person name="Sanchez-Ramirez S."/>
            <person name="Szollosi G.J."/>
            <person name="Szarkandi J.G."/>
            <person name="Papp V."/>
            <person name="Albert L."/>
            <person name="Andreopoulos W."/>
            <person name="Angelini C."/>
            <person name="Antonin V."/>
            <person name="Barry K.W."/>
            <person name="Bougher N.L."/>
            <person name="Buchanan P."/>
            <person name="Buyck B."/>
            <person name="Bense V."/>
            <person name="Catcheside P."/>
            <person name="Chovatia M."/>
            <person name="Cooper J."/>
            <person name="Damon W."/>
            <person name="Desjardin D."/>
            <person name="Finy P."/>
            <person name="Geml J."/>
            <person name="Haridas S."/>
            <person name="Hughes K."/>
            <person name="Justo A."/>
            <person name="Karasinski D."/>
            <person name="Kautmanova I."/>
            <person name="Kiss B."/>
            <person name="Kocsube S."/>
            <person name="Kotiranta H."/>
            <person name="LaButti K.M."/>
            <person name="Lechner B.E."/>
            <person name="Liimatainen K."/>
            <person name="Lipzen A."/>
            <person name="Lukacs Z."/>
            <person name="Mihaltcheva S."/>
            <person name="Morgado L.N."/>
            <person name="Niskanen T."/>
            <person name="Noordeloos M.E."/>
            <person name="Ohm R.A."/>
            <person name="Ortiz-Santana B."/>
            <person name="Ovrebo C."/>
            <person name="Racz N."/>
            <person name="Riley R."/>
            <person name="Savchenko A."/>
            <person name="Shiryaev A."/>
            <person name="Soop K."/>
            <person name="Spirin V."/>
            <person name="Szebenyi C."/>
            <person name="Tomsovsky M."/>
            <person name="Tulloss R.E."/>
            <person name="Uehling J."/>
            <person name="Grigoriev I.V."/>
            <person name="Vagvolgyi C."/>
            <person name="Papp T."/>
            <person name="Martin F.M."/>
            <person name="Miettinen O."/>
            <person name="Hibbett D.S."/>
            <person name="Nagy L.G."/>
        </authorList>
    </citation>
    <scope>NUCLEOTIDE SEQUENCE [LARGE SCALE GENOMIC DNA]</scope>
    <source>
        <strain evidence="1 2">HHB13444</strain>
    </source>
</reference>
<dbReference type="Proteomes" id="UP000308197">
    <property type="component" value="Unassembled WGS sequence"/>
</dbReference>